<organism evidence="2 3">
    <name type="scientific">Colletotrichum musicola</name>
    <dbReference type="NCBI Taxonomy" id="2175873"/>
    <lineage>
        <taxon>Eukaryota</taxon>
        <taxon>Fungi</taxon>
        <taxon>Dikarya</taxon>
        <taxon>Ascomycota</taxon>
        <taxon>Pezizomycotina</taxon>
        <taxon>Sordariomycetes</taxon>
        <taxon>Hypocreomycetidae</taxon>
        <taxon>Glomerellales</taxon>
        <taxon>Glomerellaceae</taxon>
        <taxon>Colletotrichum</taxon>
        <taxon>Colletotrichum orchidearum species complex</taxon>
    </lineage>
</organism>
<feature type="chain" id="PRO_5034007828" evidence="1">
    <location>
        <begin position="21"/>
        <end position="111"/>
    </location>
</feature>
<sequence>MHFTTAAGLVLAAMTPLSSAAVCENFGNKALPRWQVSASGVDDIPGKCGGLWDNLNGFGGCGKSLTYCGGTNGNLVWNFVGSFGCNPGVVEAVWWRATKNKFGAISCPSTG</sequence>
<evidence type="ECO:0000313" key="2">
    <source>
        <dbReference type="EMBL" id="KAF6796367.1"/>
    </source>
</evidence>
<keyword evidence="1" id="KW-0732">Signal</keyword>
<accession>A0A8H6ISU3</accession>
<protein>
    <submittedName>
        <fullName evidence="2">Uncharacterized protein</fullName>
    </submittedName>
</protein>
<proteinExistence type="predicted"/>
<dbReference type="Proteomes" id="UP000639643">
    <property type="component" value="Unassembled WGS sequence"/>
</dbReference>
<reference evidence="2" key="1">
    <citation type="journal article" date="2020" name="Phytopathology">
        <title>Genome Sequence Resources of Colletotrichum truncatum, C. plurivorum, C. musicola, and C. sojae: Four Species Pathogenic to Soybean (Glycine max).</title>
        <authorList>
            <person name="Rogerio F."/>
            <person name="Boufleur T.R."/>
            <person name="Ciampi-Guillardi M."/>
            <person name="Sukno S.A."/>
            <person name="Thon M.R."/>
            <person name="Massola Junior N.S."/>
            <person name="Baroncelli R."/>
        </authorList>
    </citation>
    <scope>NUCLEOTIDE SEQUENCE</scope>
    <source>
        <strain evidence="2">LFN0074</strain>
    </source>
</reference>
<evidence type="ECO:0000256" key="1">
    <source>
        <dbReference type="SAM" id="SignalP"/>
    </source>
</evidence>
<dbReference type="AlphaFoldDB" id="A0A8H6ISU3"/>
<gene>
    <name evidence="2" type="ORF">CMUS01_15876</name>
</gene>
<name>A0A8H6ISU3_9PEZI</name>
<comment type="caution">
    <text evidence="2">The sequence shown here is derived from an EMBL/GenBank/DDBJ whole genome shotgun (WGS) entry which is preliminary data.</text>
</comment>
<feature type="signal peptide" evidence="1">
    <location>
        <begin position="1"/>
        <end position="20"/>
    </location>
</feature>
<evidence type="ECO:0000313" key="3">
    <source>
        <dbReference type="Proteomes" id="UP000639643"/>
    </source>
</evidence>
<keyword evidence="3" id="KW-1185">Reference proteome</keyword>
<dbReference type="OrthoDB" id="4788795at2759"/>
<dbReference type="EMBL" id="WIGM01001481">
    <property type="protein sequence ID" value="KAF6796367.1"/>
    <property type="molecule type" value="Genomic_DNA"/>
</dbReference>